<dbReference type="InterPro" id="IPR005467">
    <property type="entry name" value="His_kinase_dom"/>
</dbReference>
<evidence type="ECO:0000256" key="9">
    <source>
        <dbReference type="ARBA" id="ARBA00022741"/>
    </source>
</evidence>
<dbReference type="GO" id="GO:0005886">
    <property type="term" value="C:plasma membrane"/>
    <property type="evidence" value="ECO:0007669"/>
    <property type="project" value="UniProtKB-SubCell"/>
</dbReference>
<evidence type="ECO:0000256" key="1">
    <source>
        <dbReference type="ARBA" id="ARBA00000085"/>
    </source>
</evidence>
<dbReference type="Gene3D" id="3.30.565.10">
    <property type="entry name" value="Histidine kinase-like ATPase, C-terminal domain"/>
    <property type="match status" value="1"/>
</dbReference>
<accession>A0A127P8R1</accession>
<dbReference type="SUPFAM" id="SSF55874">
    <property type="entry name" value="ATPase domain of HSP90 chaperone/DNA topoisomerase II/histidine kinase"/>
    <property type="match status" value="1"/>
</dbReference>
<comment type="catalytic activity">
    <reaction evidence="1">
        <text>ATP + protein L-histidine = ADP + protein N-phospho-L-histidine.</text>
        <dbReference type="EC" id="2.7.13.3"/>
    </reaction>
</comment>
<evidence type="ECO:0000256" key="11">
    <source>
        <dbReference type="ARBA" id="ARBA00022840"/>
    </source>
</evidence>
<dbReference type="Proteomes" id="UP000072421">
    <property type="component" value="Chromosome"/>
</dbReference>
<dbReference type="SMART" id="SM00304">
    <property type="entry name" value="HAMP"/>
    <property type="match status" value="1"/>
</dbReference>
<dbReference type="Gene3D" id="1.10.287.130">
    <property type="match status" value="1"/>
</dbReference>
<dbReference type="GO" id="GO:0000155">
    <property type="term" value="F:phosphorelay sensor kinase activity"/>
    <property type="evidence" value="ECO:0007669"/>
    <property type="project" value="InterPro"/>
</dbReference>
<sequence length="452" mass="50305">MRNFFGSVANRVFLILLTGILVAAATTSWLAENERRKSFKEFYEFRIAERVEQIVFSLDNVGPDMRSVVLQTSENFGLEASMVKDTEDAVDDNPSLTSLLKARLGGDRSILVDKQSDCKLHTRKNFDFRRPEECQVVYVSLKDGTLLKLKLRMTRGPGAPPPARPPGMPYLSPYFALFLLLIGGLAYFVAKMTARPIKHLAIAAGELGRDIDRPPLDETGPTEVRQAATAFNAMQARIKRQIQHRTHMLAAITHDLQTPLTRLRLRLEKVGEADLRRKLLEDLAVMQSMVREGLDLARSMDSAEAMQKLDIDSLLDSVCADAVDARQDVTLEGRTRASIMAQPNTLRRCLTNLVDNATKYGRYARLLVAREGSDIVIRIRDGGTGIPAELLETVFDPFFRLETSRSRDTGGTGLGLTIARNIAENHRATLQLRNHPEGGLEATLRLPALNGI</sequence>
<dbReference type="PATRIC" id="fig|158899.10.peg.1501"/>
<dbReference type="GO" id="GO:0005524">
    <property type="term" value="F:ATP binding"/>
    <property type="evidence" value="ECO:0007669"/>
    <property type="project" value="UniProtKB-KW"/>
</dbReference>
<dbReference type="Pfam" id="PF00672">
    <property type="entry name" value="HAMP"/>
    <property type="match status" value="1"/>
</dbReference>
<dbReference type="AlphaFoldDB" id="A0A127P8R1"/>
<keyword evidence="5" id="KW-0997">Cell inner membrane</keyword>
<evidence type="ECO:0000259" key="16">
    <source>
        <dbReference type="PROSITE" id="PS50109"/>
    </source>
</evidence>
<keyword evidence="6" id="KW-0597">Phosphoprotein</keyword>
<dbReference type="InterPro" id="IPR003660">
    <property type="entry name" value="HAMP_dom"/>
</dbReference>
<dbReference type="InterPro" id="IPR004358">
    <property type="entry name" value="Sig_transdc_His_kin-like_C"/>
</dbReference>
<evidence type="ECO:0000256" key="2">
    <source>
        <dbReference type="ARBA" id="ARBA00004429"/>
    </source>
</evidence>
<protein>
    <recommendedName>
        <fullName evidence="3">histidine kinase</fullName>
        <ecNumber evidence="3">2.7.13.3</ecNumber>
    </recommendedName>
</protein>
<evidence type="ECO:0000256" key="5">
    <source>
        <dbReference type="ARBA" id="ARBA00022519"/>
    </source>
</evidence>
<dbReference type="InterPro" id="IPR003661">
    <property type="entry name" value="HisK_dim/P_dom"/>
</dbReference>
<evidence type="ECO:0000256" key="14">
    <source>
        <dbReference type="ARBA" id="ARBA00023136"/>
    </source>
</evidence>
<keyword evidence="13" id="KW-0902">Two-component regulatory system</keyword>
<evidence type="ECO:0000256" key="3">
    <source>
        <dbReference type="ARBA" id="ARBA00012438"/>
    </source>
</evidence>
<gene>
    <name evidence="18" type="ORF">CFter6_1492</name>
</gene>
<name>A0A127P8R1_9BURK</name>
<proteinExistence type="predicted"/>
<dbReference type="EC" id="2.7.13.3" evidence="3"/>
<dbReference type="CDD" id="cd00082">
    <property type="entry name" value="HisKA"/>
    <property type="match status" value="1"/>
</dbReference>
<evidence type="ECO:0000259" key="17">
    <source>
        <dbReference type="PROSITE" id="PS50885"/>
    </source>
</evidence>
<feature type="domain" description="HAMP" evidence="17">
    <location>
        <begin position="191"/>
        <end position="243"/>
    </location>
</feature>
<feature type="transmembrane region" description="Helical" evidence="15">
    <location>
        <begin position="12"/>
        <end position="31"/>
    </location>
</feature>
<evidence type="ECO:0000256" key="10">
    <source>
        <dbReference type="ARBA" id="ARBA00022777"/>
    </source>
</evidence>
<evidence type="ECO:0000256" key="7">
    <source>
        <dbReference type="ARBA" id="ARBA00022679"/>
    </source>
</evidence>
<dbReference type="SUPFAM" id="SSF47384">
    <property type="entry name" value="Homodimeric domain of signal transducing histidine kinase"/>
    <property type="match status" value="1"/>
</dbReference>
<dbReference type="Pfam" id="PF02518">
    <property type="entry name" value="HATPase_c"/>
    <property type="match status" value="1"/>
</dbReference>
<dbReference type="PANTHER" id="PTHR44936">
    <property type="entry name" value="SENSOR PROTEIN CREC"/>
    <property type="match status" value="1"/>
</dbReference>
<keyword evidence="12 15" id="KW-1133">Transmembrane helix</keyword>
<evidence type="ECO:0000256" key="6">
    <source>
        <dbReference type="ARBA" id="ARBA00022553"/>
    </source>
</evidence>
<evidence type="ECO:0000256" key="15">
    <source>
        <dbReference type="SAM" id="Phobius"/>
    </source>
</evidence>
<comment type="subcellular location">
    <subcellularLocation>
        <location evidence="2">Cell inner membrane</location>
        <topology evidence="2">Multi-pass membrane protein</topology>
    </subcellularLocation>
</comment>
<keyword evidence="14 15" id="KW-0472">Membrane</keyword>
<dbReference type="SMART" id="SM00387">
    <property type="entry name" value="HATPase_c"/>
    <property type="match status" value="1"/>
</dbReference>
<dbReference type="PANTHER" id="PTHR44936:SF5">
    <property type="entry name" value="SENSOR HISTIDINE KINASE ENVZ"/>
    <property type="match status" value="1"/>
</dbReference>
<evidence type="ECO:0000256" key="4">
    <source>
        <dbReference type="ARBA" id="ARBA00022475"/>
    </source>
</evidence>
<organism evidence="18">
    <name type="scientific">Collimonas fungivorans</name>
    <dbReference type="NCBI Taxonomy" id="158899"/>
    <lineage>
        <taxon>Bacteria</taxon>
        <taxon>Pseudomonadati</taxon>
        <taxon>Pseudomonadota</taxon>
        <taxon>Betaproteobacteria</taxon>
        <taxon>Burkholderiales</taxon>
        <taxon>Oxalobacteraceae</taxon>
        <taxon>Collimonas</taxon>
    </lineage>
</organism>
<keyword evidence="8 15" id="KW-0812">Transmembrane</keyword>
<dbReference type="EMBL" id="CP013232">
    <property type="protein sequence ID" value="AMO94196.1"/>
    <property type="molecule type" value="Genomic_DNA"/>
</dbReference>
<dbReference type="PRINTS" id="PR00344">
    <property type="entry name" value="BCTRLSENSOR"/>
</dbReference>
<evidence type="ECO:0000313" key="19">
    <source>
        <dbReference type="Proteomes" id="UP000072421"/>
    </source>
</evidence>
<dbReference type="CDD" id="cd06225">
    <property type="entry name" value="HAMP"/>
    <property type="match status" value="1"/>
</dbReference>
<keyword evidence="7" id="KW-0808">Transferase</keyword>
<dbReference type="PROSITE" id="PS50109">
    <property type="entry name" value="HIS_KIN"/>
    <property type="match status" value="1"/>
</dbReference>
<evidence type="ECO:0000256" key="13">
    <source>
        <dbReference type="ARBA" id="ARBA00023012"/>
    </source>
</evidence>
<keyword evidence="10" id="KW-0418">Kinase</keyword>
<feature type="domain" description="Histidine kinase" evidence="16">
    <location>
        <begin position="251"/>
        <end position="450"/>
    </location>
</feature>
<keyword evidence="9" id="KW-0547">Nucleotide-binding</keyword>
<keyword evidence="11" id="KW-0067">ATP-binding</keyword>
<dbReference type="InterPro" id="IPR036890">
    <property type="entry name" value="HATPase_C_sf"/>
</dbReference>
<dbReference type="InterPro" id="IPR050980">
    <property type="entry name" value="2C_sensor_his_kinase"/>
</dbReference>
<dbReference type="InterPro" id="IPR036097">
    <property type="entry name" value="HisK_dim/P_sf"/>
</dbReference>
<feature type="transmembrane region" description="Helical" evidence="15">
    <location>
        <begin position="171"/>
        <end position="190"/>
    </location>
</feature>
<evidence type="ECO:0000256" key="8">
    <source>
        <dbReference type="ARBA" id="ARBA00022692"/>
    </source>
</evidence>
<evidence type="ECO:0000313" key="18">
    <source>
        <dbReference type="EMBL" id="AMO94196.1"/>
    </source>
</evidence>
<keyword evidence="4" id="KW-1003">Cell membrane</keyword>
<dbReference type="InterPro" id="IPR003594">
    <property type="entry name" value="HATPase_dom"/>
</dbReference>
<reference evidence="18 19" key="1">
    <citation type="submission" date="2015-11" db="EMBL/GenBank/DDBJ databases">
        <title>Exploring the genomic traits of fungus-feeding bacterial genus Collimonas.</title>
        <authorList>
            <person name="Song C."/>
            <person name="Schmidt R."/>
            <person name="de Jager V."/>
            <person name="Krzyzanowska D."/>
            <person name="Jongedijk E."/>
            <person name="Cankar K."/>
            <person name="Beekwilder J."/>
            <person name="van Veen A."/>
            <person name="de Boer W."/>
            <person name="van Veen J.A."/>
            <person name="Garbeva P."/>
        </authorList>
    </citation>
    <scope>NUCLEOTIDE SEQUENCE [LARGE SCALE GENOMIC DNA]</scope>
    <source>
        <strain evidence="18 19">Ter6</strain>
    </source>
</reference>
<evidence type="ECO:0000256" key="12">
    <source>
        <dbReference type="ARBA" id="ARBA00022989"/>
    </source>
</evidence>
<dbReference type="PROSITE" id="PS50885">
    <property type="entry name" value="HAMP"/>
    <property type="match status" value="1"/>
</dbReference>